<sequence length="573" mass="65515">MKDYILDFFTYCGCTLHQNGQVLQVELTPELTRHFEKPTLRLVFRPEDAGNDTDLATYNSYITSRIYDIVKHFGQRVAVVLPTKPLDFPTSQTSLSDHAKTDLIPYHCSILRRRSREVKKIETYLTFRVAYYSNEKTEELVTVGIDAGSKIHTYLVFPYSAEILRATESHRFPYSHKQMHTLYNMSLEYVKRLAHQKIGEYQKQLSEQYHQDVLRLEGYYHQMIEEIPDIASNREEQVQHLQHEYRNKVAEELHQCQVHAVIEPVSVCAVTIPFRRERYTLTPEKVSFHSGNLSIDVLQNLFSGNLLFPCCAICGQEMHTVGICDDKFHVVCQDCLKTCSRCGKHVCQECGTERCADCGEWVCRECSVRCHLCGKRFCSEHTFGCLECRQHFCRHCGAFCEECGQFVGKIHLIDCDLSHKTVCFHCLVTCSCCDRHVSQSQAHTCAFCGQQMCTECTFRCDVCGELICVHHIRECELSGKMVCPRHLGVCEQCSRQVSTPLLSKCDVCGKKICSQCALQCHGCNVFFCEDHSEELLTCPACGQTYCHLCYTGQDVCSSCQKKKAALISSEFSL</sequence>
<evidence type="ECO:0000313" key="1">
    <source>
        <dbReference type="EMBL" id="GAK54872.1"/>
    </source>
</evidence>
<organism evidence="1">
    <name type="scientific">Vecturithrix granuli</name>
    <dbReference type="NCBI Taxonomy" id="1499967"/>
    <lineage>
        <taxon>Bacteria</taxon>
        <taxon>Candidatus Moduliflexota</taxon>
        <taxon>Candidatus Vecturitrichia</taxon>
        <taxon>Candidatus Vecturitrichales</taxon>
        <taxon>Candidatus Vecturitrichaceae</taxon>
        <taxon>Candidatus Vecturithrix</taxon>
    </lineage>
</organism>
<dbReference type="Proteomes" id="UP000030661">
    <property type="component" value="Unassembled WGS sequence"/>
</dbReference>
<dbReference type="HOGENOM" id="CLU_475441_0_0_0"/>
<accession>A0A0S6W5I3</accession>
<proteinExistence type="predicted"/>
<dbReference type="AlphaFoldDB" id="A0A0S6W5I3"/>
<dbReference type="STRING" id="1499967.U27_01703"/>
<dbReference type="EMBL" id="DF820463">
    <property type="protein sequence ID" value="GAK54872.1"/>
    <property type="molecule type" value="Genomic_DNA"/>
</dbReference>
<evidence type="ECO:0000313" key="2">
    <source>
        <dbReference type="Proteomes" id="UP000030661"/>
    </source>
</evidence>
<keyword evidence="2" id="KW-1185">Reference proteome</keyword>
<gene>
    <name evidence="1" type="ORF">U27_01703</name>
</gene>
<protein>
    <submittedName>
        <fullName evidence="1">Uncharacterized protein</fullName>
    </submittedName>
</protein>
<reference evidence="1" key="1">
    <citation type="journal article" date="2015" name="PeerJ">
        <title>First genomic representation of candidate bacterial phylum KSB3 points to enhanced environmental sensing as a trigger of wastewater bulking.</title>
        <authorList>
            <person name="Sekiguchi Y."/>
            <person name="Ohashi A."/>
            <person name="Parks D.H."/>
            <person name="Yamauchi T."/>
            <person name="Tyson G.W."/>
            <person name="Hugenholtz P."/>
        </authorList>
    </citation>
    <scope>NUCLEOTIDE SEQUENCE [LARGE SCALE GENOMIC DNA]</scope>
</reference>
<dbReference type="eggNOG" id="COG3064">
    <property type="taxonomic scope" value="Bacteria"/>
</dbReference>
<name>A0A0S6W5I3_VECG1</name>